<keyword evidence="5 7" id="KW-0472">Membrane</keyword>
<dbReference type="Proteomes" id="UP000503840">
    <property type="component" value="Unassembled WGS sequence"/>
</dbReference>
<feature type="transmembrane region" description="Helical" evidence="7">
    <location>
        <begin position="94"/>
        <end position="110"/>
    </location>
</feature>
<gene>
    <name evidence="8" type="ORF">DSM101010T_18960</name>
</gene>
<feature type="transmembrane region" description="Helical" evidence="7">
    <location>
        <begin position="148"/>
        <end position="167"/>
    </location>
</feature>
<accession>A0A7J0BJX8</accession>
<comment type="subcellular location">
    <subcellularLocation>
        <location evidence="1">Cell membrane</location>
        <topology evidence="1">Multi-pass membrane protein</topology>
    </subcellularLocation>
</comment>
<protein>
    <submittedName>
        <fullName evidence="8">ABC transporter permease</fullName>
    </submittedName>
</protein>
<evidence type="ECO:0000256" key="1">
    <source>
        <dbReference type="ARBA" id="ARBA00004651"/>
    </source>
</evidence>
<dbReference type="GO" id="GO:0022857">
    <property type="term" value="F:transmembrane transporter activity"/>
    <property type="evidence" value="ECO:0007669"/>
    <property type="project" value="InterPro"/>
</dbReference>
<keyword evidence="9" id="KW-1185">Reference proteome</keyword>
<dbReference type="PANTHER" id="PTHR47089">
    <property type="entry name" value="ABC TRANSPORTER, PERMEASE PROTEIN"/>
    <property type="match status" value="1"/>
</dbReference>
<dbReference type="InterPro" id="IPR001851">
    <property type="entry name" value="ABC_transp_permease"/>
</dbReference>
<feature type="transmembrane region" description="Helical" evidence="7">
    <location>
        <begin position="271"/>
        <end position="290"/>
    </location>
</feature>
<dbReference type="GO" id="GO:0005886">
    <property type="term" value="C:plasma membrane"/>
    <property type="evidence" value="ECO:0007669"/>
    <property type="project" value="UniProtKB-SubCell"/>
</dbReference>
<feature type="transmembrane region" description="Helical" evidence="7">
    <location>
        <begin position="116"/>
        <end position="139"/>
    </location>
</feature>
<evidence type="ECO:0000256" key="4">
    <source>
        <dbReference type="ARBA" id="ARBA00022989"/>
    </source>
</evidence>
<dbReference type="Pfam" id="PF02653">
    <property type="entry name" value="BPD_transp_2"/>
    <property type="match status" value="1"/>
</dbReference>
<dbReference type="RefSeq" id="WP_174405185.1">
    <property type="nucleotide sequence ID" value="NZ_BLVO01000013.1"/>
</dbReference>
<evidence type="ECO:0000256" key="3">
    <source>
        <dbReference type="ARBA" id="ARBA00022692"/>
    </source>
</evidence>
<feature type="transmembrane region" description="Helical" evidence="7">
    <location>
        <begin position="322"/>
        <end position="345"/>
    </location>
</feature>
<keyword evidence="2" id="KW-1003">Cell membrane</keyword>
<evidence type="ECO:0000313" key="9">
    <source>
        <dbReference type="Proteomes" id="UP000503840"/>
    </source>
</evidence>
<dbReference type="PANTHER" id="PTHR47089:SF1">
    <property type="entry name" value="GUANOSINE ABC TRANSPORTER PERMEASE PROTEIN NUPP"/>
    <property type="match status" value="1"/>
</dbReference>
<feature type="transmembrane region" description="Helical" evidence="7">
    <location>
        <begin position="241"/>
        <end position="259"/>
    </location>
</feature>
<feature type="transmembrane region" description="Helical" evidence="7">
    <location>
        <begin position="187"/>
        <end position="215"/>
    </location>
</feature>
<evidence type="ECO:0000256" key="7">
    <source>
        <dbReference type="SAM" id="Phobius"/>
    </source>
</evidence>
<comment type="caution">
    <text evidence="8">The sequence shown here is derived from an EMBL/GenBank/DDBJ whole genome shotgun (WGS) entry which is preliminary data.</text>
</comment>
<feature type="transmembrane region" description="Helical" evidence="7">
    <location>
        <begin position="297"/>
        <end position="316"/>
    </location>
</feature>
<dbReference type="PROSITE" id="PS51257">
    <property type="entry name" value="PROKAR_LIPOPROTEIN"/>
    <property type="match status" value="1"/>
</dbReference>
<organism evidence="8 9">
    <name type="scientific">Desulfovibrio subterraneus</name>
    <dbReference type="NCBI Taxonomy" id="2718620"/>
    <lineage>
        <taxon>Bacteria</taxon>
        <taxon>Pseudomonadati</taxon>
        <taxon>Thermodesulfobacteriota</taxon>
        <taxon>Desulfovibrionia</taxon>
        <taxon>Desulfovibrionales</taxon>
        <taxon>Desulfovibrionaceae</taxon>
        <taxon>Desulfovibrio</taxon>
    </lineage>
</organism>
<dbReference type="AlphaFoldDB" id="A0A7J0BJX8"/>
<reference evidence="8 9" key="1">
    <citation type="submission" date="2020-05" db="EMBL/GenBank/DDBJ databases">
        <title>Draft genome sequence of Desulfovibrio sp. strain HN2T.</title>
        <authorList>
            <person name="Ueno A."/>
            <person name="Tamazawa S."/>
            <person name="Tamamura S."/>
            <person name="Murakami T."/>
            <person name="Kiyama T."/>
            <person name="Inomata H."/>
            <person name="Amano Y."/>
            <person name="Miyakawa K."/>
            <person name="Tamaki H."/>
            <person name="Naganuma T."/>
            <person name="Kaneko K."/>
        </authorList>
    </citation>
    <scope>NUCLEOTIDE SEQUENCE [LARGE SCALE GENOMIC DNA]</scope>
    <source>
        <strain evidence="8 9">HN2</strain>
    </source>
</reference>
<evidence type="ECO:0000313" key="8">
    <source>
        <dbReference type="EMBL" id="GFM33531.1"/>
    </source>
</evidence>
<evidence type="ECO:0000256" key="6">
    <source>
        <dbReference type="SAM" id="MobiDB-lite"/>
    </source>
</evidence>
<sequence>MLGFRIAKRQEPLQWGSFFIFFAALALSLGISCLLLAIQGKPFMRALLLLWEGAFAHGYSLEDTALKSIPIFLCSLGVAVCFRMQVWNIGAEGQYALGAVGATWAVLTFPDAPAWALMPLMFAAAAALGAAWAAIPAFLRLKFELNEIISTLMFNYIGMLLLEYYVYGDWKDPASFGFPMTVMFPDTAIIGSMFGRIHWGAAVCAVVAVMLSVFLKRTRLGFELMAGGENPRAARYARMPYNFLVMLVMVLCGALAGWAGLIETSATLNRLQPNVMVGYGYTAIVVAWLARLRITSIAVFSILLAGLRVGVENLQLELQVPAAFAGIMQGLLLITVLAGQFFNWYEIKRVSGMEGEVDTPGNSGNAGNAGNASNTGNTGDARNAVNGGLE</sequence>
<feature type="region of interest" description="Disordered" evidence="6">
    <location>
        <begin position="356"/>
        <end position="390"/>
    </location>
</feature>
<keyword evidence="3 7" id="KW-0812">Transmembrane</keyword>
<name>A0A7J0BJX8_9BACT</name>
<dbReference type="CDD" id="cd06580">
    <property type="entry name" value="TM_PBP1_transp_TpRbsC_like"/>
    <property type="match status" value="1"/>
</dbReference>
<keyword evidence="4 7" id="KW-1133">Transmembrane helix</keyword>
<evidence type="ECO:0000256" key="2">
    <source>
        <dbReference type="ARBA" id="ARBA00022475"/>
    </source>
</evidence>
<feature type="compositionally biased region" description="Low complexity" evidence="6">
    <location>
        <begin position="361"/>
        <end position="379"/>
    </location>
</feature>
<proteinExistence type="predicted"/>
<evidence type="ECO:0000256" key="5">
    <source>
        <dbReference type="ARBA" id="ARBA00023136"/>
    </source>
</evidence>
<dbReference type="EMBL" id="BLVO01000013">
    <property type="protein sequence ID" value="GFM33531.1"/>
    <property type="molecule type" value="Genomic_DNA"/>
</dbReference>
<feature type="transmembrane region" description="Helical" evidence="7">
    <location>
        <begin position="12"/>
        <end position="38"/>
    </location>
</feature>